<protein>
    <recommendedName>
        <fullName evidence="5">4-hydroxy-3-methylbut-2-enyl diphosphate reductase</fullName>
        <shortName evidence="5">HMBPP reductase</shortName>
        <ecNumber evidence="5">1.17.7.4</ecNumber>
    </recommendedName>
</protein>
<dbReference type="Gene3D" id="3.40.50.11270">
    <property type="match status" value="1"/>
</dbReference>
<dbReference type="GO" id="GO:0051539">
    <property type="term" value="F:4 iron, 4 sulfur cluster binding"/>
    <property type="evidence" value="ECO:0007669"/>
    <property type="project" value="UniProtKB-UniRule"/>
</dbReference>
<dbReference type="OrthoDB" id="9804077at2"/>
<feature type="binding site" evidence="5">
    <location>
        <position position="217"/>
    </location>
    <ligand>
        <name>(2E)-4-hydroxy-3-methylbut-2-enyl diphosphate</name>
        <dbReference type="ChEBI" id="CHEBI:128753"/>
    </ligand>
</feature>
<organism evidence="6 7">
    <name type="scientific">Acetomicrobium hydrogeniformans ATCC BAA-1850</name>
    <dbReference type="NCBI Taxonomy" id="592015"/>
    <lineage>
        <taxon>Bacteria</taxon>
        <taxon>Thermotogati</taxon>
        <taxon>Synergistota</taxon>
        <taxon>Synergistia</taxon>
        <taxon>Synergistales</taxon>
        <taxon>Acetomicrobiaceae</taxon>
        <taxon>Acetomicrobium</taxon>
    </lineage>
</organism>
<feature type="binding site" evidence="5">
    <location>
        <position position="40"/>
    </location>
    <ligand>
        <name>(2E)-4-hydroxy-3-methylbut-2-enyl diphosphate</name>
        <dbReference type="ChEBI" id="CHEBI:128753"/>
    </ligand>
</feature>
<comment type="cofactor">
    <cofactor evidence="5">
        <name>[4Fe-4S] cluster</name>
        <dbReference type="ChEBI" id="CHEBI:49883"/>
    </cofactor>
    <text evidence="5">Binds 1 [4Fe-4S] cluster per subunit.</text>
</comment>
<dbReference type="PANTHER" id="PTHR30426">
    <property type="entry name" value="4-HYDROXY-3-METHYLBUT-2-ENYL DIPHOSPHATE REDUCTASE"/>
    <property type="match status" value="1"/>
</dbReference>
<dbReference type="UniPathway" id="UPA00059">
    <property type="reaction ID" value="UER00105"/>
</dbReference>
<dbReference type="eggNOG" id="COG0761">
    <property type="taxonomic scope" value="Bacteria"/>
</dbReference>
<dbReference type="CDD" id="cd13944">
    <property type="entry name" value="lytB_ispH"/>
    <property type="match status" value="1"/>
</dbReference>
<gene>
    <name evidence="5" type="primary">ispH</name>
    <name evidence="6" type="ORF">HMPREF1705_03399</name>
</gene>
<dbReference type="PANTHER" id="PTHR30426:SF0">
    <property type="entry name" value="4-HYDROXY-3-METHYLBUT-2-ENYL DIPHOSPHATE REDUCTASE"/>
    <property type="match status" value="1"/>
</dbReference>
<feature type="binding site" evidence="5">
    <location>
        <position position="261"/>
    </location>
    <ligand>
        <name>isopentenyl diphosphate</name>
        <dbReference type="ChEBI" id="CHEBI:128769"/>
    </ligand>
</feature>
<dbReference type="HAMAP" id="MF_00191">
    <property type="entry name" value="IspH"/>
    <property type="match status" value="1"/>
</dbReference>
<evidence type="ECO:0000256" key="4">
    <source>
        <dbReference type="ARBA" id="ARBA00023014"/>
    </source>
</evidence>
<feature type="binding site" evidence="5">
    <location>
        <position position="73"/>
    </location>
    <ligand>
        <name>dimethylallyl diphosphate</name>
        <dbReference type="ChEBI" id="CHEBI:57623"/>
    </ligand>
</feature>
<evidence type="ECO:0000313" key="7">
    <source>
        <dbReference type="Proteomes" id="UP000005273"/>
    </source>
</evidence>
<feature type="binding site" evidence="5">
    <location>
        <position position="123"/>
    </location>
    <ligand>
        <name>dimethylallyl diphosphate</name>
        <dbReference type="ChEBI" id="CHEBI:57623"/>
    </ligand>
</feature>
<sequence length="277" mass="30170">MKLIIGKPLGFCFGVKRAIDELEKALKKYGSIYALGSPIHNEEEVKRLKSLGLRLVESVEELPSQSIVFIRAHGTTPEVLKQAKYKGCTIIDGTCPSVKNAQEKARLLSEEGYEVVIVGDPNHPEVQSIKGCVSAYASVINSSKDVATFPNKDKIGVVSQTTQEEGALLSVVSALVPKARELRVYNTICKATLHRQEAVRKLAADTEGVIVIGGHNSTNTAKLVEVAKREGCDVLWIANPQEIDESWLYGKHIIGIAAGASTPDWLIKEVISLLSRR</sequence>
<dbReference type="AlphaFoldDB" id="A0A0T5XCP4"/>
<feature type="binding site" evidence="5">
    <location>
        <position position="219"/>
    </location>
    <ligand>
        <name>isopentenyl diphosphate</name>
        <dbReference type="ChEBI" id="CHEBI:128769"/>
    </ligand>
</feature>
<evidence type="ECO:0000313" key="6">
    <source>
        <dbReference type="EMBL" id="KRT36136.1"/>
    </source>
</evidence>
<comment type="pathway">
    <text evidence="5">Isoprenoid biosynthesis; dimethylallyl diphosphate biosynthesis; dimethylallyl diphosphate from (2E)-4-hydroxy-3-methylbutenyl diphosphate: step 1/1.</text>
</comment>
<feature type="binding site" evidence="5">
    <location>
        <position position="219"/>
    </location>
    <ligand>
        <name>dimethylallyl diphosphate</name>
        <dbReference type="ChEBI" id="CHEBI:57623"/>
    </ligand>
</feature>
<feature type="binding site" evidence="5">
    <location>
        <position position="261"/>
    </location>
    <ligand>
        <name>dimethylallyl diphosphate</name>
        <dbReference type="ChEBI" id="CHEBI:57623"/>
    </ligand>
</feature>
<comment type="pathway">
    <text evidence="5">Isoprenoid biosynthesis; isopentenyl diphosphate biosynthesis via DXP pathway; isopentenyl diphosphate from 1-deoxy-D-xylulose 5-phosphate: step 6/6.</text>
</comment>
<accession>A0A0T5XCP4</accession>
<comment type="catalytic activity">
    <reaction evidence="5">
        <text>isopentenyl diphosphate + 2 oxidized [2Fe-2S]-[ferredoxin] + H2O = (2E)-4-hydroxy-3-methylbut-2-enyl diphosphate + 2 reduced [2Fe-2S]-[ferredoxin] + 2 H(+)</text>
        <dbReference type="Rhea" id="RHEA:24488"/>
        <dbReference type="Rhea" id="RHEA-COMP:10000"/>
        <dbReference type="Rhea" id="RHEA-COMP:10001"/>
        <dbReference type="ChEBI" id="CHEBI:15377"/>
        <dbReference type="ChEBI" id="CHEBI:15378"/>
        <dbReference type="ChEBI" id="CHEBI:33737"/>
        <dbReference type="ChEBI" id="CHEBI:33738"/>
        <dbReference type="ChEBI" id="CHEBI:128753"/>
        <dbReference type="ChEBI" id="CHEBI:128769"/>
        <dbReference type="EC" id="1.17.7.4"/>
    </reaction>
</comment>
<proteinExistence type="inferred from homology"/>
<evidence type="ECO:0000256" key="2">
    <source>
        <dbReference type="ARBA" id="ARBA00022723"/>
    </source>
</evidence>
<dbReference type="GO" id="GO:0050992">
    <property type="term" value="P:dimethylallyl diphosphate biosynthetic process"/>
    <property type="evidence" value="ECO:0007669"/>
    <property type="project" value="UniProtKB-UniRule"/>
</dbReference>
<feature type="binding site" evidence="5">
    <location>
        <position position="95"/>
    </location>
    <ligand>
        <name>[4Fe-4S] cluster</name>
        <dbReference type="ChEBI" id="CHEBI:49883"/>
    </ligand>
</feature>
<dbReference type="UniPathway" id="UPA00056">
    <property type="reaction ID" value="UER00097"/>
</dbReference>
<dbReference type="GO" id="GO:0019288">
    <property type="term" value="P:isopentenyl diphosphate biosynthetic process, methylerythritol 4-phosphate pathway"/>
    <property type="evidence" value="ECO:0007669"/>
    <property type="project" value="UniProtKB-UniRule"/>
</dbReference>
<dbReference type="InterPro" id="IPR003451">
    <property type="entry name" value="LytB/IspH"/>
</dbReference>
<feature type="binding site" evidence="5">
    <location>
        <position position="123"/>
    </location>
    <ligand>
        <name>isopentenyl diphosphate</name>
        <dbReference type="ChEBI" id="CHEBI:128769"/>
    </ligand>
</feature>
<dbReference type="Pfam" id="PF02401">
    <property type="entry name" value="LYTB"/>
    <property type="match status" value="1"/>
</dbReference>
<comment type="caution">
    <text evidence="6">The sequence shown here is derived from an EMBL/GenBank/DDBJ whole genome shotgun (WGS) entry which is preliminary data.</text>
</comment>
<keyword evidence="3 5" id="KW-0408">Iron</keyword>
<keyword evidence="5" id="KW-0414">Isoprene biosynthesis</keyword>
<comment type="function">
    <text evidence="5">Catalyzes the conversion of 1-hydroxy-2-methyl-2-(E)-butenyl 4-diphosphate (HMBPP) into a mixture of isopentenyl diphosphate (IPP) and dimethylallyl diphosphate (DMAPP). Acts in the terminal step of the DOXP/MEP pathway for isoprenoid precursor biosynthesis.</text>
</comment>
<feature type="binding site" evidence="5">
    <location>
        <position position="73"/>
    </location>
    <ligand>
        <name>(2E)-4-hydroxy-3-methylbut-2-enyl diphosphate</name>
        <dbReference type="ChEBI" id="CHEBI:128753"/>
    </ligand>
</feature>
<evidence type="ECO:0000256" key="3">
    <source>
        <dbReference type="ARBA" id="ARBA00023004"/>
    </source>
</evidence>
<evidence type="ECO:0000256" key="1">
    <source>
        <dbReference type="ARBA" id="ARBA00022485"/>
    </source>
</evidence>
<feature type="binding site" evidence="5">
    <location>
        <position position="73"/>
    </location>
    <ligand>
        <name>isopentenyl diphosphate</name>
        <dbReference type="ChEBI" id="CHEBI:128769"/>
    </ligand>
</feature>
<reference evidence="7" key="1">
    <citation type="submission" date="2012-09" db="EMBL/GenBank/DDBJ databases">
        <authorList>
            <person name="Weinstock G."/>
            <person name="Sodergren E."/>
            <person name="Clifton S."/>
            <person name="Fulton L."/>
            <person name="Fulton B."/>
            <person name="Courtney L."/>
            <person name="Fronick C."/>
            <person name="Harrison M."/>
            <person name="Strong C."/>
            <person name="Farmer C."/>
            <person name="Delehaunty K."/>
            <person name="Markovic C."/>
            <person name="Hall O."/>
            <person name="Minx P."/>
            <person name="Tomlinson C."/>
            <person name="Mitreva M."/>
            <person name="Nelson J."/>
            <person name="Hou S."/>
            <person name="Wollam A."/>
            <person name="Pepin K.H."/>
            <person name="Johnson M."/>
            <person name="Bhonagiri V."/>
            <person name="Nash W.E."/>
            <person name="Suruliraj S."/>
            <person name="Warren W."/>
            <person name="Chinwalla A."/>
            <person name="Mardis E.R."/>
            <person name="Wilson R.K."/>
        </authorList>
    </citation>
    <scope>NUCLEOTIDE SEQUENCE [LARGE SCALE GENOMIC DNA]</scope>
    <source>
        <strain evidence="7">OS1</strain>
    </source>
</reference>
<feature type="binding site" evidence="5">
    <location>
        <position position="40"/>
    </location>
    <ligand>
        <name>dimethylallyl diphosphate</name>
        <dbReference type="ChEBI" id="CHEBI:57623"/>
    </ligand>
</feature>
<dbReference type="EC" id="1.17.7.4" evidence="5"/>
<dbReference type="Gene3D" id="3.40.1010.20">
    <property type="entry name" value="4-hydroxy-3-methylbut-2-enyl diphosphate reductase, catalytic domain"/>
    <property type="match status" value="2"/>
</dbReference>
<feature type="binding site" evidence="5">
    <location>
        <position position="123"/>
    </location>
    <ligand>
        <name>(2E)-4-hydroxy-3-methylbut-2-enyl diphosphate</name>
        <dbReference type="ChEBI" id="CHEBI:128753"/>
    </ligand>
</feature>
<evidence type="ECO:0000256" key="5">
    <source>
        <dbReference type="HAMAP-Rule" id="MF_00191"/>
    </source>
</evidence>
<keyword evidence="5" id="KW-0560">Oxidoreductase</keyword>
<dbReference type="GO" id="GO:0016114">
    <property type="term" value="P:terpenoid biosynthetic process"/>
    <property type="evidence" value="ECO:0007669"/>
    <property type="project" value="UniProtKB-UniRule"/>
</dbReference>
<keyword evidence="1 5" id="KW-0004">4Fe-4S</keyword>
<dbReference type="GO" id="GO:0046872">
    <property type="term" value="F:metal ion binding"/>
    <property type="evidence" value="ECO:0007669"/>
    <property type="project" value="UniProtKB-KW"/>
</dbReference>
<comment type="similarity">
    <text evidence="5">Belongs to the IspH family.</text>
</comment>
<dbReference type="STRING" id="592015.HMPREF1705_03399"/>
<dbReference type="GO" id="GO:0051745">
    <property type="term" value="F:4-hydroxy-3-methylbut-2-enyl diphosphate reductase activity"/>
    <property type="evidence" value="ECO:0007669"/>
    <property type="project" value="UniProtKB-UniRule"/>
</dbReference>
<keyword evidence="7" id="KW-1185">Reference proteome</keyword>
<dbReference type="Proteomes" id="UP000005273">
    <property type="component" value="Unassembled WGS sequence"/>
</dbReference>
<keyword evidence="2 5" id="KW-0479">Metal-binding</keyword>
<dbReference type="RefSeq" id="WP_009201171.1">
    <property type="nucleotide sequence ID" value="NZ_ACJX03000001.1"/>
</dbReference>
<name>A0A0T5XCP4_9BACT</name>
<dbReference type="EMBL" id="ACJX03000001">
    <property type="protein sequence ID" value="KRT36136.1"/>
    <property type="molecule type" value="Genomic_DNA"/>
</dbReference>
<keyword evidence="4 5" id="KW-0411">Iron-sulfur</keyword>
<comment type="caution">
    <text evidence="5">Lacks conserved residue(s) required for the propagation of feature annotation.</text>
</comment>
<feature type="binding site" evidence="5">
    <location>
        <position position="189"/>
    </location>
    <ligand>
        <name>[4Fe-4S] cluster</name>
        <dbReference type="ChEBI" id="CHEBI:49883"/>
    </ligand>
</feature>
<feature type="binding site" evidence="5">
    <location>
        <position position="12"/>
    </location>
    <ligand>
        <name>[4Fe-4S] cluster</name>
        <dbReference type="ChEBI" id="CHEBI:49883"/>
    </ligand>
</feature>
<feature type="binding site" evidence="5">
    <location>
        <position position="261"/>
    </location>
    <ligand>
        <name>(2E)-4-hydroxy-3-methylbut-2-enyl diphosphate</name>
        <dbReference type="ChEBI" id="CHEBI:128753"/>
    </ligand>
</feature>
<feature type="binding site" evidence="5">
    <location>
        <position position="40"/>
    </location>
    <ligand>
        <name>isopentenyl diphosphate</name>
        <dbReference type="ChEBI" id="CHEBI:128769"/>
    </ligand>
</feature>
<feature type="binding site" evidence="5">
    <location>
        <position position="217"/>
    </location>
    <ligand>
        <name>isopentenyl diphosphate</name>
        <dbReference type="ChEBI" id="CHEBI:128769"/>
    </ligand>
</feature>
<comment type="catalytic activity">
    <reaction evidence="5">
        <text>dimethylallyl diphosphate + 2 oxidized [2Fe-2S]-[ferredoxin] + H2O = (2E)-4-hydroxy-3-methylbut-2-enyl diphosphate + 2 reduced [2Fe-2S]-[ferredoxin] + 2 H(+)</text>
        <dbReference type="Rhea" id="RHEA:24825"/>
        <dbReference type="Rhea" id="RHEA-COMP:10000"/>
        <dbReference type="Rhea" id="RHEA-COMP:10001"/>
        <dbReference type="ChEBI" id="CHEBI:15377"/>
        <dbReference type="ChEBI" id="CHEBI:15378"/>
        <dbReference type="ChEBI" id="CHEBI:33737"/>
        <dbReference type="ChEBI" id="CHEBI:33738"/>
        <dbReference type="ChEBI" id="CHEBI:57623"/>
        <dbReference type="ChEBI" id="CHEBI:128753"/>
        <dbReference type="EC" id="1.17.7.4"/>
    </reaction>
</comment>
<feature type="binding site" evidence="5">
    <location>
        <position position="219"/>
    </location>
    <ligand>
        <name>(2E)-4-hydroxy-3-methylbut-2-enyl diphosphate</name>
        <dbReference type="ChEBI" id="CHEBI:128753"/>
    </ligand>
</feature>
<dbReference type="NCBIfam" id="NF002187">
    <property type="entry name" value="PRK01045.1-1"/>
    <property type="match status" value="1"/>
</dbReference>
<dbReference type="NCBIfam" id="TIGR00216">
    <property type="entry name" value="ispH_lytB"/>
    <property type="match status" value="1"/>
</dbReference>
<feature type="binding site" evidence="5">
    <location>
        <position position="217"/>
    </location>
    <ligand>
        <name>dimethylallyl diphosphate</name>
        <dbReference type="ChEBI" id="CHEBI:57623"/>
    </ligand>
</feature>
<feature type="binding site" evidence="5">
    <location>
        <position position="161"/>
    </location>
    <ligand>
        <name>(2E)-4-hydroxy-3-methylbut-2-enyl diphosphate</name>
        <dbReference type="ChEBI" id="CHEBI:128753"/>
    </ligand>
</feature>
<feature type="active site" description="Proton donor" evidence="5">
    <location>
        <position position="125"/>
    </location>
</feature>